<dbReference type="EMBL" id="PGVA01000016">
    <property type="protein sequence ID" value="PLR83742.1"/>
    <property type="molecule type" value="Genomic_DNA"/>
</dbReference>
<accession>A0A2N5GND5</accession>
<dbReference type="AlphaFoldDB" id="A0A2N5GND5"/>
<reference evidence="4 6" key="1">
    <citation type="submission" date="2017-11" db="EMBL/GenBank/DDBJ databases">
        <title>Comparitive Functional Genomics of Dry Heat Resistant strains isolated from the Viking Spacecraft.</title>
        <authorList>
            <person name="Seuylemezian A."/>
            <person name="Cooper K."/>
            <person name="Vaishampayan P."/>
        </authorList>
    </citation>
    <scope>NUCLEOTIDE SEQUENCE [LARGE SCALE GENOMIC DNA]</scope>
    <source>
        <strain evidence="4 6">M4.6</strain>
    </source>
</reference>
<sequence length="1002" mass="115895">MKILEINIYGYGKLENTRITDLQDFQVFYGGNEAGKSTIMSFIHSILFGFPTKQQTELRYEPKNSAKYGGQLTVVFSGRGKAVIERVKGKAAGDVSVMLEDGTYGGEELLQDLLSHIDKYLYQSIFSFNLHRLQNVHSIKSEDLGRFLFSAGAVGSDKLLIAENSLQKEMELLFKPNGKKPIINEKLLKLRDLHSELLKAEQQNGRYSDLINEKETIESRITDLSKENARLQKQINKLEEWKKLYPVVKEQAVIREELKQYENLQFPVDGAERLEHLENKAQEYESRKNSLTARISATASLLEDLSVCTDLLNSESAIVNASESLPLYEQLRQEQNQYKLKLEKLEHEVKALREKLHFTVKEEDLLMLDTSIFMKEKISDAHSTQARLKVKKDDLDRRFNEEKARLESLEQQLKSIKAQLLPDDEVEELKKRVAQSDKQEDLQAGLVDLQERLASRQNAYKQEVGRAAKEKKLFTTQRAAFVALFAALIVVGIWSSQWLLTAVGAIGALFVLISFRKSTVSYRTEDLRAEIEQLREKEKILKDKLAEFAKGEQPFLAGKLEKEMQLREKHHLLHIKWDEQNGQYERIISAFEQWEQDAINHKALLIKIGQDLLLPDHIVLNYLNDAFQLIEKLKIAYRDRQYLIEQYRTASSSLEKIETQIKTLNDKFLKNSHLSIQETALLLRNKVKAELEKRIQYDEKQAKLTELTEELKELETELTATKDEQAKLLNLARAATTEEFRKLAHDSERKEKLSDELDSLSRQLKITTITAEEIAAFLLIEDSDEEMAKQTMRLGETEKEFAALQSQLADVRHEINQLEEGESYANLLHTFALQKAELNEEAKKWAKYTIAKDLLAKTANHFKNDKLPKVLKHAEEFLDFLTERNYIRIVPQQHAQGFLVERSDGILFEANELSQATAEQVYVSLRLALATVLYEKLHFPILIDDSFVNFDHKRTRKILELLQRVEGNQILFFTCHQHLLPSFEAKQVIQLREEDRVHVWQQ</sequence>
<protein>
    <recommendedName>
        <fullName evidence="3">YhaN AAA domain-containing protein</fullName>
    </recommendedName>
</protein>
<gene>
    <name evidence="4" type="ORF">CU635_08345</name>
    <name evidence="5" type="ORF">CVD25_11925</name>
</gene>
<dbReference type="Pfam" id="PF13514">
    <property type="entry name" value="AAA_27"/>
    <property type="match status" value="1"/>
</dbReference>
<evidence type="ECO:0000256" key="1">
    <source>
        <dbReference type="SAM" id="Coils"/>
    </source>
</evidence>
<dbReference type="EMBL" id="PGVD01000032">
    <property type="protein sequence ID" value="PLR96428.1"/>
    <property type="molecule type" value="Genomic_DNA"/>
</dbReference>
<evidence type="ECO:0000313" key="6">
    <source>
        <dbReference type="Proteomes" id="UP000234951"/>
    </source>
</evidence>
<feature type="coiled-coil region" evidence="1">
    <location>
        <begin position="392"/>
        <end position="419"/>
    </location>
</feature>
<name>A0A2N5GND5_9BACI</name>
<organism evidence="4 6">
    <name type="scientific">Bacillus canaveralius</name>
    <dbReference type="NCBI Taxonomy" id="1403243"/>
    <lineage>
        <taxon>Bacteria</taxon>
        <taxon>Bacillati</taxon>
        <taxon>Bacillota</taxon>
        <taxon>Bacilli</taxon>
        <taxon>Bacillales</taxon>
        <taxon>Bacillaceae</taxon>
        <taxon>Bacillus</taxon>
    </lineage>
</organism>
<dbReference type="Proteomes" id="UP000234951">
    <property type="component" value="Unassembled WGS sequence"/>
</dbReference>
<comment type="caution">
    <text evidence="4">The sequence shown here is derived from an EMBL/GenBank/DDBJ whole genome shotgun (WGS) entry which is preliminary data.</text>
</comment>
<evidence type="ECO:0000256" key="2">
    <source>
        <dbReference type="SAM" id="Phobius"/>
    </source>
</evidence>
<dbReference type="InterPro" id="IPR027417">
    <property type="entry name" value="P-loop_NTPase"/>
</dbReference>
<dbReference type="Gene3D" id="3.40.50.300">
    <property type="entry name" value="P-loop containing nucleotide triphosphate hydrolases"/>
    <property type="match status" value="2"/>
</dbReference>
<keyword evidence="1" id="KW-0175">Coiled coil</keyword>
<feature type="coiled-coil region" evidence="1">
    <location>
        <begin position="328"/>
        <end position="362"/>
    </location>
</feature>
<reference evidence="5 7" key="2">
    <citation type="submission" date="2017-12" db="EMBL/GenBank/DDBJ databases">
        <title>Comparative Functional Genomics of Dry Heat Resistant strains isolated from the Viking Spacecraft.</title>
        <authorList>
            <person name="Seuylemezian A."/>
            <person name="Cooper K."/>
            <person name="Vaishampayan P."/>
        </authorList>
    </citation>
    <scope>NUCLEOTIDE SEQUENCE [LARGE SCALE GENOMIC DNA]</scope>
    <source>
        <strain evidence="5 7">ATCC 29669</strain>
    </source>
</reference>
<evidence type="ECO:0000313" key="4">
    <source>
        <dbReference type="EMBL" id="PLR83742.1"/>
    </source>
</evidence>
<keyword evidence="2" id="KW-0812">Transmembrane</keyword>
<feature type="domain" description="YhaN AAA" evidence="3">
    <location>
        <begin position="1"/>
        <end position="201"/>
    </location>
</feature>
<dbReference type="PANTHER" id="PTHR41259">
    <property type="entry name" value="DOUBLE-STRAND BREAK REPAIR RAD50 ATPASE, PUTATIVE-RELATED"/>
    <property type="match status" value="1"/>
</dbReference>
<evidence type="ECO:0000313" key="5">
    <source>
        <dbReference type="EMBL" id="PLR96428.1"/>
    </source>
</evidence>
<feature type="coiled-coil region" evidence="1">
    <location>
        <begin position="524"/>
        <end position="551"/>
    </location>
</feature>
<dbReference type="InterPro" id="IPR038734">
    <property type="entry name" value="YhaN_AAA"/>
</dbReference>
<keyword evidence="2" id="KW-0472">Membrane</keyword>
<evidence type="ECO:0000259" key="3">
    <source>
        <dbReference type="Pfam" id="PF13514"/>
    </source>
</evidence>
<feature type="coiled-coil region" evidence="1">
    <location>
        <begin position="183"/>
        <end position="244"/>
    </location>
</feature>
<keyword evidence="7" id="KW-1185">Reference proteome</keyword>
<dbReference type="OrthoDB" id="9764467at2"/>
<proteinExistence type="predicted"/>
<dbReference type="SUPFAM" id="SSF52540">
    <property type="entry name" value="P-loop containing nucleoside triphosphate hydrolases"/>
    <property type="match status" value="1"/>
</dbReference>
<keyword evidence="2" id="KW-1133">Transmembrane helix</keyword>
<feature type="transmembrane region" description="Helical" evidence="2">
    <location>
        <begin position="480"/>
        <end position="513"/>
    </location>
</feature>
<dbReference type="PANTHER" id="PTHR41259:SF1">
    <property type="entry name" value="DOUBLE-STRAND BREAK REPAIR RAD50 ATPASE, PUTATIVE-RELATED"/>
    <property type="match status" value="1"/>
</dbReference>
<feature type="coiled-coil region" evidence="1">
    <location>
        <begin position="697"/>
        <end position="821"/>
    </location>
</feature>
<evidence type="ECO:0000313" key="7">
    <source>
        <dbReference type="Proteomes" id="UP000235114"/>
    </source>
</evidence>
<dbReference type="Proteomes" id="UP000235114">
    <property type="component" value="Unassembled WGS sequence"/>
</dbReference>
<dbReference type="RefSeq" id="WP_101576802.1">
    <property type="nucleotide sequence ID" value="NZ_PGVA01000016.1"/>
</dbReference>